<keyword evidence="4 11" id="KW-0812">Transmembrane</keyword>
<dbReference type="GO" id="GO:0005789">
    <property type="term" value="C:endoplasmic reticulum membrane"/>
    <property type="evidence" value="ECO:0007669"/>
    <property type="project" value="UniProtKB-SubCell"/>
</dbReference>
<dbReference type="Pfam" id="PF09439">
    <property type="entry name" value="SRPRB"/>
    <property type="match status" value="1"/>
</dbReference>
<dbReference type="Proteomes" id="UP001165063">
    <property type="component" value="Unassembled WGS sequence"/>
</dbReference>
<keyword evidence="13" id="KW-1185">Reference proteome</keyword>
<evidence type="ECO:0000256" key="8">
    <source>
        <dbReference type="ARBA" id="ARBA00023134"/>
    </source>
</evidence>
<feature type="transmembrane region" description="Helical" evidence="11">
    <location>
        <begin position="18"/>
        <end position="35"/>
    </location>
</feature>
<dbReference type="SUPFAM" id="SSF52540">
    <property type="entry name" value="P-loop containing nucleoside triphosphate hydrolases"/>
    <property type="match status" value="1"/>
</dbReference>
<evidence type="ECO:0000256" key="6">
    <source>
        <dbReference type="ARBA" id="ARBA00022824"/>
    </source>
</evidence>
<evidence type="ECO:0000256" key="4">
    <source>
        <dbReference type="ARBA" id="ARBA00022692"/>
    </source>
</evidence>
<name>A0A9W7DBX0_AMBMO</name>
<evidence type="ECO:0000256" key="11">
    <source>
        <dbReference type="SAM" id="Phobius"/>
    </source>
</evidence>
<proteinExistence type="inferred from homology"/>
<dbReference type="EMBL" id="BSXU01000023">
    <property type="protein sequence ID" value="GMG18902.1"/>
    <property type="molecule type" value="Genomic_DNA"/>
</dbReference>
<evidence type="ECO:0000256" key="7">
    <source>
        <dbReference type="ARBA" id="ARBA00022989"/>
    </source>
</evidence>
<keyword evidence="7 11" id="KW-1133">Transmembrane helix</keyword>
<dbReference type="InterPro" id="IPR019009">
    <property type="entry name" value="SRP_receptor_beta_su"/>
</dbReference>
<evidence type="ECO:0000256" key="3">
    <source>
        <dbReference type="ARBA" id="ARBA00020256"/>
    </source>
</evidence>
<keyword evidence="6" id="KW-0256">Endoplasmic reticulum</keyword>
<evidence type="ECO:0000256" key="9">
    <source>
        <dbReference type="ARBA" id="ARBA00023136"/>
    </source>
</evidence>
<comment type="caution">
    <text evidence="12">The sequence shown here is derived from an EMBL/GenBank/DDBJ whole genome shotgun (WGS) entry which is preliminary data.</text>
</comment>
<keyword evidence="5" id="KW-0547">Nucleotide-binding</keyword>
<protein>
    <recommendedName>
        <fullName evidence="3">Signal recognition particle receptor subunit beta</fullName>
    </recommendedName>
</protein>
<dbReference type="Gene3D" id="3.40.50.300">
    <property type="entry name" value="P-loop containing nucleotide triphosphate hydrolases"/>
    <property type="match status" value="1"/>
</dbReference>
<keyword evidence="8" id="KW-0342">GTP-binding</keyword>
<sequence length="271" mass="30366">MSDSPIDDIKELVLSKPVVPVAIALLIILITFVFLNRSTLFAKKVEDFVIIGPKSSGKTNLFSLLTTGKLPKLTVSSIEPSHDKLELGFEGHQLVGSYGIYDFPSASKLKSLYLYPHLQKNLNHIKGIIYMLDASNFNAEYCHEVASELIDILEITETYPNGIDISIFCNKCDLFTSKKKLKIRRMLEEQVSKLYDLRLKSLSKVSKEGANEEDDDSETTGLVNSEALSSSFNNGNFLFALLEGNIDFLEGNIFKGKYEEVTNWIHEKAVN</sequence>
<organism evidence="12 13">
    <name type="scientific">Ambrosiozyma monospora</name>
    <name type="common">Yeast</name>
    <name type="synonym">Endomycopsis monosporus</name>
    <dbReference type="NCBI Taxonomy" id="43982"/>
    <lineage>
        <taxon>Eukaryota</taxon>
        <taxon>Fungi</taxon>
        <taxon>Dikarya</taxon>
        <taxon>Ascomycota</taxon>
        <taxon>Saccharomycotina</taxon>
        <taxon>Pichiomycetes</taxon>
        <taxon>Pichiales</taxon>
        <taxon>Pichiaceae</taxon>
        <taxon>Ambrosiozyma</taxon>
    </lineage>
</organism>
<reference evidence="12" key="1">
    <citation type="submission" date="2023-04" db="EMBL/GenBank/DDBJ databases">
        <title>Ambrosiozyma monospora NBRC 1965.</title>
        <authorList>
            <person name="Ichikawa N."/>
            <person name="Sato H."/>
            <person name="Tonouchi N."/>
        </authorList>
    </citation>
    <scope>NUCLEOTIDE SEQUENCE</scope>
    <source>
        <strain evidence="12">NBRC 1965</strain>
    </source>
</reference>
<evidence type="ECO:0000256" key="2">
    <source>
        <dbReference type="ARBA" id="ARBA00005619"/>
    </source>
</evidence>
<accession>A0A9W7DBX0</accession>
<evidence type="ECO:0000256" key="10">
    <source>
        <dbReference type="ARBA" id="ARBA00023170"/>
    </source>
</evidence>
<evidence type="ECO:0000256" key="1">
    <source>
        <dbReference type="ARBA" id="ARBA00004389"/>
    </source>
</evidence>
<keyword evidence="9 11" id="KW-0472">Membrane</keyword>
<comment type="subcellular location">
    <subcellularLocation>
        <location evidence="1">Endoplasmic reticulum membrane</location>
        <topology evidence="1">Single-pass membrane protein</topology>
    </subcellularLocation>
</comment>
<gene>
    <name evidence="12" type="ORF">Amon01_000006600</name>
</gene>
<keyword evidence="10" id="KW-0675">Receptor</keyword>
<evidence type="ECO:0000313" key="12">
    <source>
        <dbReference type="EMBL" id="GMG18902.1"/>
    </source>
</evidence>
<evidence type="ECO:0000256" key="5">
    <source>
        <dbReference type="ARBA" id="ARBA00022741"/>
    </source>
</evidence>
<dbReference type="OrthoDB" id="41266at2759"/>
<comment type="similarity">
    <text evidence="2">Belongs to the SRP receptor beta subunit family.</text>
</comment>
<evidence type="ECO:0000313" key="13">
    <source>
        <dbReference type="Proteomes" id="UP001165063"/>
    </source>
</evidence>
<dbReference type="AlphaFoldDB" id="A0A9W7DBX0"/>
<dbReference type="GO" id="GO:0005525">
    <property type="term" value="F:GTP binding"/>
    <property type="evidence" value="ECO:0007669"/>
    <property type="project" value="UniProtKB-KW"/>
</dbReference>
<dbReference type="InterPro" id="IPR027417">
    <property type="entry name" value="P-loop_NTPase"/>
</dbReference>